<dbReference type="PANTHER" id="PTHR33931:SF2">
    <property type="entry name" value="HOLIN-LIKE PROTEIN CIDA"/>
    <property type="match status" value="1"/>
</dbReference>
<feature type="transmembrane region" description="Helical" evidence="6">
    <location>
        <begin position="84"/>
        <end position="107"/>
    </location>
</feature>
<name>A0A1B2I2S2_9BACT</name>
<keyword evidence="8" id="KW-1185">Reference proteome</keyword>
<reference evidence="7" key="1">
    <citation type="submission" date="2016-08" db="EMBL/GenBank/DDBJ databases">
        <title>Complete genome of Cloacibacillus porcorum.</title>
        <authorList>
            <person name="Looft T."/>
            <person name="Bayles D.O."/>
            <person name="Alt D.P."/>
        </authorList>
    </citation>
    <scope>NUCLEOTIDE SEQUENCE [LARGE SCALE GENOMIC DNA]</scope>
    <source>
        <strain evidence="7">CL-84</strain>
    </source>
</reference>
<evidence type="ECO:0000313" key="8">
    <source>
        <dbReference type="Proteomes" id="UP000093044"/>
    </source>
</evidence>
<keyword evidence="4 6" id="KW-1133">Transmembrane helix</keyword>
<organism evidence="7 8">
    <name type="scientific">Cloacibacillus porcorum</name>
    <dbReference type="NCBI Taxonomy" id="1197717"/>
    <lineage>
        <taxon>Bacteria</taxon>
        <taxon>Thermotogati</taxon>
        <taxon>Synergistota</taxon>
        <taxon>Synergistia</taxon>
        <taxon>Synergistales</taxon>
        <taxon>Synergistaceae</taxon>
        <taxon>Cloacibacillus</taxon>
    </lineage>
</organism>
<evidence type="ECO:0000256" key="5">
    <source>
        <dbReference type="ARBA" id="ARBA00023136"/>
    </source>
</evidence>
<evidence type="ECO:0000313" key="7">
    <source>
        <dbReference type="EMBL" id="ANZ44253.1"/>
    </source>
</evidence>
<dbReference type="Proteomes" id="UP000093044">
    <property type="component" value="Chromosome"/>
</dbReference>
<dbReference type="RefSeq" id="WP_066743199.1">
    <property type="nucleotide sequence ID" value="NZ_CAUFKJ010000021.1"/>
</dbReference>
<dbReference type="GeneID" id="83056935"/>
<keyword evidence="2" id="KW-1003">Cell membrane</keyword>
<dbReference type="GO" id="GO:0005886">
    <property type="term" value="C:plasma membrane"/>
    <property type="evidence" value="ECO:0007669"/>
    <property type="project" value="UniProtKB-SubCell"/>
</dbReference>
<dbReference type="InterPro" id="IPR005538">
    <property type="entry name" value="LrgA/CidA"/>
</dbReference>
<dbReference type="EMBL" id="CP016757">
    <property type="protein sequence ID" value="ANZ44253.1"/>
    <property type="molecule type" value="Genomic_DNA"/>
</dbReference>
<feature type="transmembrane region" description="Helical" evidence="6">
    <location>
        <begin position="7"/>
        <end position="24"/>
    </location>
</feature>
<dbReference type="PANTHER" id="PTHR33931">
    <property type="entry name" value="HOLIN-LIKE PROTEIN CIDA-RELATED"/>
    <property type="match status" value="1"/>
</dbReference>
<keyword evidence="5 6" id="KW-0472">Membrane</keyword>
<accession>A0A1B2I2S2</accession>
<dbReference type="Pfam" id="PF03788">
    <property type="entry name" value="LrgA"/>
    <property type="match status" value="1"/>
</dbReference>
<dbReference type="AlphaFoldDB" id="A0A1B2I2S2"/>
<keyword evidence="7" id="KW-0378">Hydrolase</keyword>
<feature type="transmembrane region" description="Helical" evidence="6">
    <location>
        <begin position="59"/>
        <end position="78"/>
    </location>
</feature>
<gene>
    <name evidence="7" type="ORF">BED41_03590</name>
</gene>
<sequence>MKYAKQIFIIFLVTMLGELLNFLLPLPVPAGVYGLFILLAALCSGLVKLPDVEDFGGFLLEAMPMMFIPAAVGLLEQFSEIRAIFMPLVLIVVVSTVVVMAATGKAAELVIRAKRERETK</sequence>
<evidence type="ECO:0000256" key="1">
    <source>
        <dbReference type="ARBA" id="ARBA00004651"/>
    </source>
</evidence>
<evidence type="ECO:0000256" key="4">
    <source>
        <dbReference type="ARBA" id="ARBA00022989"/>
    </source>
</evidence>
<keyword evidence="3 6" id="KW-0812">Transmembrane</keyword>
<evidence type="ECO:0000256" key="6">
    <source>
        <dbReference type="SAM" id="Phobius"/>
    </source>
</evidence>
<dbReference type="STRING" id="1197717.BED41_03590"/>
<proteinExistence type="predicted"/>
<comment type="subcellular location">
    <subcellularLocation>
        <location evidence="1">Cell membrane</location>
        <topology evidence="1">Multi-pass membrane protein</topology>
    </subcellularLocation>
</comment>
<evidence type="ECO:0000256" key="2">
    <source>
        <dbReference type="ARBA" id="ARBA00022475"/>
    </source>
</evidence>
<dbReference type="OrthoDB" id="3176438at2"/>
<protein>
    <submittedName>
        <fullName evidence="7">Murein hydrolase regulator LrgA</fullName>
    </submittedName>
</protein>
<dbReference type="KEGG" id="cpor:BED41_03590"/>
<evidence type="ECO:0000256" key="3">
    <source>
        <dbReference type="ARBA" id="ARBA00022692"/>
    </source>
</evidence>
<feature type="transmembrane region" description="Helical" evidence="6">
    <location>
        <begin position="30"/>
        <end position="47"/>
    </location>
</feature>
<dbReference type="GO" id="GO:0016787">
    <property type="term" value="F:hydrolase activity"/>
    <property type="evidence" value="ECO:0007669"/>
    <property type="project" value="UniProtKB-KW"/>
</dbReference>